<evidence type="ECO:0000259" key="5">
    <source>
        <dbReference type="PROSITE" id="PS50931"/>
    </source>
</evidence>
<dbReference type="Proteomes" id="UP001469089">
    <property type="component" value="Unassembled WGS sequence"/>
</dbReference>
<evidence type="ECO:0000313" key="6">
    <source>
        <dbReference type="EMBL" id="MEQ5843630.1"/>
    </source>
</evidence>
<dbReference type="PANTHER" id="PTHR30537">
    <property type="entry name" value="HTH-TYPE TRANSCRIPTIONAL REGULATOR"/>
    <property type="match status" value="1"/>
</dbReference>
<dbReference type="EMBL" id="JAOALG010000002">
    <property type="protein sequence ID" value="MEQ5843630.1"/>
    <property type="molecule type" value="Genomic_DNA"/>
</dbReference>
<reference evidence="6 7" key="1">
    <citation type="journal article" date="2024" name="Chem. Sci.">
        <title>Discovery of a lagriamide polyketide by integrated genome mining, isotopic labeling, and untargeted metabolomics.</title>
        <authorList>
            <person name="Fergusson C.H."/>
            <person name="Saulog J."/>
            <person name="Paulo B.S."/>
            <person name="Wilson D.M."/>
            <person name="Liu D.Y."/>
            <person name="Morehouse N.J."/>
            <person name="Waterworth S."/>
            <person name="Barkei J."/>
            <person name="Gray C.A."/>
            <person name="Kwan J.C."/>
            <person name="Eustaquio A.S."/>
            <person name="Linington R.G."/>
        </authorList>
    </citation>
    <scope>NUCLEOTIDE SEQUENCE [LARGE SCALE GENOMIC DNA]</scope>
    <source>
        <strain evidence="6 7">RL17-338-BIF-B</strain>
    </source>
</reference>
<accession>A0ABV1LYF7</accession>
<dbReference type="Pfam" id="PF03466">
    <property type="entry name" value="LysR_substrate"/>
    <property type="match status" value="1"/>
</dbReference>
<keyword evidence="2" id="KW-0805">Transcription regulation</keyword>
<name>A0ABV1LYF7_9BURK</name>
<organism evidence="6 7">
    <name type="scientific">Paraburkholderia acidicola</name>
    <dbReference type="NCBI Taxonomy" id="1912599"/>
    <lineage>
        <taxon>Bacteria</taxon>
        <taxon>Pseudomonadati</taxon>
        <taxon>Pseudomonadota</taxon>
        <taxon>Betaproteobacteria</taxon>
        <taxon>Burkholderiales</taxon>
        <taxon>Burkholderiaceae</taxon>
        <taxon>Paraburkholderia</taxon>
    </lineage>
</organism>
<evidence type="ECO:0000256" key="1">
    <source>
        <dbReference type="ARBA" id="ARBA00009437"/>
    </source>
</evidence>
<dbReference type="InterPro" id="IPR058163">
    <property type="entry name" value="LysR-type_TF_proteobact-type"/>
</dbReference>
<keyword evidence="3" id="KW-0238">DNA-binding</keyword>
<dbReference type="SUPFAM" id="SSF46785">
    <property type="entry name" value="Winged helix' DNA-binding domain"/>
    <property type="match status" value="1"/>
</dbReference>
<dbReference type="PROSITE" id="PS50931">
    <property type="entry name" value="HTH_LYSR"/>
    <property type="match status" value="1"/>
</dbReference>
<sequence length="297" mass="33352">MTDRLRLNISALRALETAERCRSFTLAANELNLTHSAISHQIRQIEGLLSVPLFERAQTQMIPTAACTRLAERVRKNLADLESALLEARNSNQQQRLVLKVNVMADFANVWLIPKLAAFSDAKPHLDLSITVRNTPDVPERHEADVGIWHRPVDRNGFQSRKLLDDSVIAVCTSAFFDRHAPLDASNLAHVPLLRFAGRSWREFFDAAGISASDPNYGPMFNDAASLLQAALAGQGVAMLRERLIHSYLRDGMLVRIGSTRIPSALSYHICWRQDNPKHEAILQFAEWLEEIVNESD</sequence>
<comment type="caution">
    <text evidence="6">The sequence shown here is derived from an EMBL/GenBank/DDBJ whole genome shotgun (WGS) entry which is preliminary data.</text>
</comment>
<feature type="domain" description="HTH lysR-type" evidence="5">
    <location>
        <begin position="7"/>
        <end position="64"/>
    </location>
</feature>
<protein>
    <submittedName>
        <fullName evidence="6">LysR substrate-binding domain-containing protein</fullName>
    </submittedName>
</protein>
<dbReference type="Gene3D" id="1.10.10.10">
    <property type="entry name" value="Winged helix-like DNA-binding domain superfamily/Winged helix DNA-binding domain"/>
    <property type="match status" value="1"/>
</dbReference>
<gene>
    <name evidence="6" type="ORF">N0A02_29655</name>
</gene>
<dbReference type="CDD" id="cd08432">
    <property type="entry name" value="PBP2_GcdR_TrpI_HvrB_AmpR_like"/>
    <property type="match status" value="1"/>
</dbReference>
<dbReference type="Pfam" id="PF00126">
    <property type="entry name" value="HTH_1"/>
    <property type="match status" value="1"/>
</dbReference>
<dbReference type="PANTHER" id="PTHR30537:SF79">
    <property type="entry name" value="TRANSCRIPTIONAL REGULATOR-RELATED"/>
    <property type="match status" value="1"/>
</dbReference>
<proteinExistence type="inferred from homology"/>
<dbReference type="InterPro" id="IPR036388">
    <property type="entry name" value="WH-like_DNA-bd_sf"/>
</dbReference>
<keyword evidence="7" id="KW-1185">Reference proteome</keyword>
<dbReference type="Gene3D" id="3.40.190.10">
    <property type="entry name" value="Periplasmic binding protein-like II"/>
    <property type="match status" value="2"/>
</dbReference>
<comment type="similarity">
    <text evidence="1">Belongs to the LysR transcriptional regulatory family.</text>
</comment>
<dbReference type="InterPro" id="IPR036390">
    <property type="entry name" value="WH_DNA-bd_sf"/>
</dbReference>
<dbReference type="InterPro" id="IPR005119">
    <property type="entry name" value="LysR_subst-bd"/>
</dbReference>
<dbReference type="SUPFAM" id="SSF53850">
    <property type="entry name" value="Periplasmic binding protein-like II"/>
    <property type="match status" value="1"/>
</dbReference>
<evidence type="ECO:0000256" key="3">
    <source>
        <dbReference type="ARBA" id="ARBA00023125"/>
    </source>
</evidence>
<evidence type="ECO:0000313" key="7">
    <source>
        <dbReference type="Proteomes" id="UP001469089"/>
    </source>
</evidence>
<dbReference type="PRINTS" id="PR00039">
    <property type="entry name" value="HTHLYSR"/>
</dbReference>
<evidence type="ECO:0000256" key="2">
    <source>
        <dbReference type="ARBA" id="ARBA00023015"/>
    </source>
</evidence>
<dbReference type="InterPro" id="IPR000847">
    <property type="entry name" value="LysR_HTH_N"/>
</dbReference>
<evidence type="ECO:0000256" key="4">
    <source>
        <dbReference type="ARBA" id="ARBA00023163"/>
    </source>
</evidence>
<keyword evidence="4" id="KW-0804">Transcription</keyword>